<keyword evidence="1" id="KW-0805">Transcription regulation</keyword>
<dbReference type="SUPFAM" id="SSF48498">
    <property type="entry name" value="Tetracyclin repressor-like, C-terminal domain"/>
    <property type="match status" value="1"/>
</dbReference>
<comment type="caution">
    <text evidence="6">The sequence shown here is derived from an EMBL/GenBank/DDBJ whole genome shotgun (WGS) entry which is preliminary data.</text>
</comment>
<protein>
    <submittedName>
        <fullName evidence="6">TetR family transcriptional regulator</fullName>
    </submittedName>
</protein>
<sequence length="198" mass="21276">MPPLEDRLLDAAARLIEREGPASVTTKRIAREAGCSEGSIYNHFGSKEHLVGAAVKERLMRFPARAAELRHTPGEQDVRERLAEIAELALAFYRRGAGHLAAMLSTPDAMREHVQEVAARGGGPWSTLDHLAAWLAAEQRLGRVHPDADPHAVVTALLGSVLFHAVTSHAWGVVPGAPDDATALTRAVDGVWRGLDPA</sequence>
<evidence type="ECO:0000256" key="3">
    <source>
        <dbReference type="ARBA" id="ARBA00023163"/>
    </source>
</evidence>
<dbReference type="InterPro" id="IPR036271">
    <property type="entry name" value="Tet_transcr_reg_TetR-rel_C_sf"/>
</dbReference>
<dbReference type="InterPro" id="IPR050109">
    <property type="entry name" value="HTH-type_TetR-like_transc_reg"/>
</dbReference>
<dbReference type="Proteomes" id="UP000650511">
    <property type="component" value="Unassembled WGS sequence"/>
</dbReference>
<dbReference type="EMBL" id="BMHA01000013">
    <property type="protein sequence ID" value="GGI08995.1"/>
    <property type="molecule type" value="Genomic_DNA"/>
</dbReference>
<keyword evidence="7" id="KW-1185">Reference proteome</keyword>
<dbReference type="InterPro" id="IPR001647">
    <property type="entry name" value="HTH_TetR"/>
</dbReference>
<evidence type="ECO:0000259" key="5">
    <source>
        <dbReference type="PROSITE" id="PS50977"/>
    </source>
</evidence>
<feature type="DNA-binding region" description="H-T-H motif" evidence="4">
    <location>
        <begin position="25"/>
        <end position="44"/>
    </location>
</feature>
<keyword evidence="2 4" id="KW-0238">DNA-binding</keyword>
<name>A0A8J3AH24_9ACTN</name>
<dbReference type="Pfam" id="PF00440">
    <property type="entry name" value="TetR_N"/>
    <property type="match status" value="1"/>
</dbReference>
<reference evidence="6" key="2">
    <citation type="submission" date="2020-09" db="EMBL/GenBank/DDBJ databases">
        <authorList>
            <person name="Sun Q."/>
            <person name="Zhou Y."/>
        </authorList>
    </citation>
    <scope>NUCLEOTIDE SEQUENCE</scope>
    <source>
        <strain evidence="6">CGMCC 1.14988</strain>
    </source>
</reference>
<dbReference type="PANTHER" id="PTHR30055:SF238">
    <property type="entry name" value="MYCOFACTOCIN BIOSYNTHESIS TRANSCRIPTIONAL REGULATOR MFTR-RELATED"/>
    <property type="match status" value="1"/>
</dbReference>
<proteinExistence type="predicted"/>
<reference evidence="6" key="1">
    <citation type="journal article" date="2014" name="Int. J. Syst. Evol. Microbiol.">
        <title>Complete genome sequence of Corynebacterium casei LMG S-19264T (=DSM 44701T), isolated from a smear-ripened cheese.</title>
        <authorList>
            <consortium name="US DOE Joint Genome Institute (JGI-PGF)"/>
            <person name="Walter F."/>
            <person name="Albersmeier A."/>
            <person name="Kalinowski J."/>
            <person name="Ruckert C."/>
        </authorList>
    </citation>
    <scope>NUCLEOTIDE SEQUENCE</scope>
    <source>
        <strain evidence="6">CGMCC 1.14988</strain>
    </source>
</reference>
<dbReference type="OrthoDB" id="5068503at2"/>
<dbReference type="PANTHER" id="PTHR30055">
    <property type="entry name" value="HTH-TYPE TRANSCRIPTIONAL REGULATOR RUTR"/>
    <property type="match status" value="1"/>
</dbReference>
<evidence type="ECO:0000313" key="7">
    <source>
        <dbReference type="Proteomes" id="UP000650511"/>
    </source>
</evidence>
<evidence type="ECO:0000313" key="6">
    <source>
        <dbReference type="EMBL" id="GGI08995.1"/>
    </source>
</evidence>
<dbReference type="SUPFAM" id="SSF46689">
    <property type="entry name" value="Homeodomain-like"/>
    <property type="match status" value="1"/>
</dbReference>
<dbReference type="PROSITE" id="PS50977">
    <property type="entry name" value="HTH_TETR_2"/>
    <property type="match status" value="1"/>
</dbReference>
<evidence type="ECO:0000256" key="1">
    <source>
        <dbReference type="ARBA" id="ARBA00023015"/>
    </source>
</evidence>
<dbReference type="RefSeq" id="WP_130648708.1">
    <property type="nucleotide sequence ID" value="NZ_BMHA01000013.1"/>
</dbReference>
<feature type="domain" description="HTH tetR-type" evidence="5">
    <location>
        <begin position="2"/>
        <end position="62"/>
    </location>
</feature>
<dbReference type="GO" id="GO:0000976">
    <property type="term" value="F:transcription cis-regulatory region binding"/>
    <property type="evidence" value="ECO:0007669"/>
    <property type="project" value="TreeGrafter"/>
</dbReference>
<gene>
    <name evidence="6" type="ORF">GCM10011354_31870</name>
</gene>
<dbReference type="GO" id="GO:0003700">
    <property type="term" value="F:DNA-binding transcription factor activity"/>
    <property type="evidence" value="ECO:0007669"/>
    <property type="project" value="TreeGrafter"/>
</dbReference>
<accession>A0A8J3AH24</accession>
<organism evidence="6 7">
    <name type="scientific">Egicoccus halophilus</name>
    <dbReference type="NCBI Taxonomy" id="1670830"/>
    <lineage>
        <taxon>Bacteria</taxon>
        <taxon>Bacillati</taxon>
        <taxon>Actinomycetota</taxon>
        <taxon>Nitriliruptoria</taxon>
        <taxon>Egicoccales</taxon>
        <taxon>Egicoccaceae</taxon>
        <taxon>Egicoccus</taxon>
    </lineage>
</organism>
<dbReference type="InterPro" id="IPR009057">
    <property type="entry name" value="Homeodomain-like_sf"/>
</dbReference>
<evidence type="ECO:0000256" key="4">
    <source>
        <dbReference type="PROSITE-ProRule" id="PRU00335"/>
    </source>
</evidence>
<dbReference type="PRINTS" id="PR00455">
    <property type="entry name" value="HTHTETR"/>
</dbReference>
<keyword evidence="3" id="KW-0804">Transcription</keyword>
<evidence type="ECO:0000256" key="2">
    <source>
        <dbReference type="ARBA" id="ARBA00023125"/>
    </source>
</evidence>
<dbReference type="Gene3D" id="1.10.357.10">
    <property type="entry name" value="Tetracycline Repressor, domain 2"/>
    <property type="match status" value="1"/>
</dbReference>
<dbReference type="AlphaFoldDB" id="A0A8J3AH24"/>